<keyword evidence="3 5" id="KW-1133">Transmembrane helix</keyword>
<keyword evidence="2 5" id="KW-0812">Transmembrane</keyword>
<keyword evidence="7" id="KW-1185">Reference proteome</keyword>
<dbReference type="InterPro" id="IPR032808">
    <property type="entry name" value="DoxX"/>
</dbReference>
<evidence type="ECO:0000256" key="1">
    <source>
        <dbReference type="ARBA" id="ARBA00004141"/>
    </source>
</evidence>
<sequence length="130" mass="13859">MNTVKTILKYLPLVLLSAVMLYGGGAKVVGVPEMHQSFAMMGLPSWFGYFIGAAEVAAAIGLWIPRLSAWAAAGLVPIMIGAAYFHIAFEIPSATPALVFIGIASYVVAWMRKQALWLTPATDSMIGKNA</sequence>
<evidence type="ECO:0000313" key="6">
    <source>
        <dbReference type="EMBL" id="GLP97604.1"/>
    </source>
</evidence>
<evidence type="ECO:0000256" key="4">
    <source>
        <dbReference type="ARBA" id="ARBA00023136"/>
    </source>
</evidence>
<comment type="caution">
    <text evidence="6">The sequence shown here is derived from an EMBL/GenBank/DDBJ whole genome shotgun (WGS) entry which is preliminary data.</text>
</comment>
<dbReference type="Pfam" id="PF13564">
    <property type="entry name" value="DoxX_2"/>
    <property type="match status" value="1"/>
</dbReference>
<proteinExistence type="predicted"/>
<evidence type="ECO:0000313" key="7">
    <source>
        <dbReference type="Proteomes" id="UP001161422"/>
    </source>
</evidence>
<reference evidence="6" key="2">
    <citation type="submission" date="2023-01" db="EMBL/GenBank/DDBJ databases">
        <title>Draft genome sequence of Paraferrimonas sedimenticola strain NBRC 101628.</title>
        <authorList>
            <person name="Sun Q."/>
            <person name="Mori K."/>
        </authorList>
    </citation>
    <scope>NUCLEOTIDE SEQUENCE</scope>
    <source>
        <strain evidence="6">NBRC 101628</strain>
    </source>
</reference>
<feature type="transmembrane region" description="Helical" evidence="5">
    <location>
        <begin position="7"/>
        <end position="26"/>
    </location>
</feature>
<dbReference type="RefSeq" id="WP_095504564.1">
    <property type="nucleotide sequence ID" value="NZ_BSNC01000006.1"/>
</dbReference>
<dbReference type="GO" id="GO:0016020">
    <property type="term" value="C:membrane"/>
    <property type="evidence" value="ECO:0007669"/>
    <property type="project" value="UniProtKB-SubCell"/>
</dbReference>
<evidence type="ECO:0000256" key="5">
    <source>
        <dbReference type="SAM" id="Phobius"/>
    </source>
</evidence>
<dbReference type="Proteomes" id="UP001161422">
    <property type="component" value="Unassembled WGS sequence"/>
</dbReference>
<organism evidence="6 7">
    <name type="scientific">Paraferrimonas sedimenticola</name>
    <dbReference type="NCBI Taxonomy" id="375674"/>
    <lineage>
        <taxon>Bacteria</taxon>
        <taxon>Pseudomonadati</taxon>
        <taxon>Pseudomonadota</taxon>
        <taxon>Gammaproteobacteria</taxon>
        <taxon>Alteromonadales</taxon>
        <taxon>Ferrimonadaceae</taxon>
        <taxon>Paraferrimonas</taxon>
    </lineage>
</organism>
<evidence type="ECO:0000256" key="3">
    <source>
        <dbReference type="ARBA" id="ARBA00022989"/>
    </source>
</evidence>
<name>A0AA37RZ38_9GAMM</name>
<evidence type="ECO:0008006" key="8">
    <source>
        <dbReference type="Google" id="ProtNLM"/>
    </source>
</evidence>
<evidence type="ECO:0000256" key="2">
    <source>
        <dbReference type="ARBA" id="ARBA00022692"/>
    </source>
</evidence>
<gene>
    <name evidence="6" type="ORF">GCM10007895_29110</name>
</gene>
<dbReference type="AlphaFoldDB" id="A0AA37RZ38"/>
<dbReference type="EMBL" id="BSNC01000006">
    <property type="protein sequence ID" value="GLP97604.1"/>
    <property type="molecule type" value="Genomic_DNA"/>
</dbReference>
<reference evidence="6" key="1">
    <citation type="journal article" date="2014" name="Int. J. Syst. Evol. Microbiol.">
        <title>Complete genome sequence of Corynebacterium casei LMG S-19264T (=DSM 44701T), isolated from a smear-ripened cheese.</title>
        <authorList>
            <consortium name="US DOE Joint Genome Institute (JGI-PGF)"/>
            <person name="Walter F."/>
            <person name="Albersmeier A."/>
            <person name="Kalinowski J."/>
            <person name="Ruckert C."/>
        </authorList>
    </citation>
    <scope>NUCLEOTIDE SEQUENCE</scope>
    <source>
        <strain evidence="6">NBRC 101628</strain>
    </source>
</reference>
<comment type="subcellular location">
    <subcellularLocation>
        <location evidence="1">Membrane</location>
        <topology evidence="1">Multi-pass membrane protein</topology>
    </subcellularLocation>
</comment>
<keyword evidence="4 5" id="KW-0472">Membrane</keyword>
<protein>
    <recommendedName>
        <fullName evidence="8">DoxX-like family protein</fullName>
    </recommendedName>
</protein>
<feature type="transmembrane region" description="Helical" evidence="5">
    <location>
        <begin position="69"/>
        <end position="87"/>
    </location>
</feature>
<accession>A0AA37RZ38</accession>
<feature type="transmembrane region" description="Helical" evidence="5">
    <location>
        <begin position="93"/>
        <end position="111"/>
    </location>
</feature>
<feature type="transmembrane region" description="Helical" evidence="5">
    <location>
        <begin position="46"/>
        <end position="64"/>
    </location>
</feature>